<organism evidence="2 3">
    <name type="scientific">Solanum stoloniferum</name>
    <dbReference type="NCBI Taxonomy" id="62892"/>
    <lineage>
        <taxon>Eukaryota</taxon>
        <taxon>Viridiplantae</taxon>
        <taxon>Streptophyta</taxon>
        <taxon>Embryophyta</taxon>
        <taxon>Tracheophyta</taxon>
        <taxon>Spermatophyta</taxon>
        <taxon>Magnoliopsida</taxon>
        <taxon>eudicotyledons</taxon>
        <taxon>Gunneridae</taxon>
        <taxon>Pentapetalae</taxon>
        <taxon>asterids</taxon>
        <taxon>lamiids</taxon>
        <taxon>Solanales</taxon>
        <taxon>Solanaceae</taxon>
        <taxon>Solanoideae</taxon>
        <taxon>Solaneae</taxon>
        <taxon>Solanum</taxon>
    </lineage>
</organism>
<feature type="domain" description="Retrotransposon Copia-like N-terminal" evidence="1">
    <location>
        <begin position="31"/>
        <end position="76"/>
    </location>
</feature>
<sequence length="412" mass="46983">MANNEESTAAAVRTETLDEIEKKRNHPLYLHPSDTPGCVLTTVQLTGTENYSLWSRSMLINLRAKSKLGFVLGTCKRSDYQLELEEQWEKCNCFVLAWIMNTVSKELLSGIVYADDVATVWKDLKERFDKIDGSRIYQLHREICTIHQGNSTVSSYFTKLRLLWDEFDAFVPPPSYNCDKSRTYVDHMAYLRLFAFLMGLSEVYGQARSQILMMNPLPNVSKAYAMIMADESQRTTAGTRSSREPLDSVALYAGKGPPQRDTRNFQQKKKNWDQFCDYCKLQGHVKLNCYKLNGYPPDWKFKKKTGPGVDQGGTSQMQGLQITDKQHQHLANQVRYEHDPDAFGPRALTTARYEQSSDALGPGVLATHPTFTQRQYQRIMHMLDKEEGEAVDNTVANIAMAGPLKWEGEGDW</sequence>
<name>A0ABD2V8F7_9SOLN</name>
<dbReference type="AlphaFoldDB" id="A0ABD2V8F7"/>
<reference evidence="2 3" key="1">
    <citation type="submission" date="2024-05" db="EMBL/GenBank/DDBJ databases">
        <title>De novo assembly of an allotetraploid wild potato.</title>
        <authorList>
            <person name="Hosaka A.J."/>
        </authorList>
    </citation>
    <scope>NUCLEOTIDE SEQUENCE [LARGE SCALE GENOMIC DNA]</scope>
    <source>
        <tissue evidence="2">Young leaves</tissue>
    </source>
</reference>
<dbReference type="Proteomes" id="UP001627284">
    <property type="component" value="Unassembled WGS sequence"/>
</dbReference>
<evidence type="ECO:0000313" key="2">
    <source>
        <dbReference type="EMBL" id="KAL3377421.1"/>
    </source>
</evidence>
<proteinExistence type="predicted"/>
<dbReference type="Pfam" id="PF14244">
    <property type="entry name" value="Retrotran_gag_3"/>
    <property type="match status" value="1"/>
</dbReference>
<dbReference type="EMBL" id="JBJKTR010000002">
    <property type="protein sequence ID" value="KAL3377421.1"/>
    <property type="molecule type" value="Genomic_DNA"/>
</dbReference>
<dbReference type="PANTHER" id="PTHR37610:SF78">
    <property type="entry name" value="GAG-POLYPEPTIDE OF LTR COPIA-TYPE-RELATED"/>
    <property type="match status" value="1"/>
</dbReference>
<dbReference type="PANTHER" id="PTHR37610">
    <property type="entry name" value="CCHC-TYPE DOMAIN-CONTAINING PROTEIN"/>
    <property type="match status" value="1"/>
</dbReference>
<dbReference type="InterPro" id="IPR029472">
    <property type="entry name" value="Copia-like_N"/>
</dbReference>
<comment type="caution">
    <text evidence="2">The sequence shown here is derived from an EMBL/GenBank/DDBJ whole genome shotgun (WGS) entry which is preliminary data.</text>
</comment>
<evidence type="ECO:0000259" key="1">
    <source>
        <dbReference type="Pfam" id="PF14244"/>
    </source>
</evidence>
<keyword evidence="3" id="KW-1185">Reference proteome</keyword>
<accession>A0ABD2V8F7</accession>
<protein>
    <recommendedName>
        <fullName evidence="1">Retrotransposon Copia-like N-terminal domain-containing protein</fullName>
    </recommendedName>
</protein>
<evidence type="ECO:0000313" key="3">
    <source>
        <dbReference type="Proteomes" id="UP001627284"/>
    </source>
</evidence>
<gene>
    <name evidence="2" type="ORF">AABB24_003697</name>
</gene>